<protein>
    <submittedName>
        <fullName evidence="1">Uncharacterized protein</fullName>
    </submittedName>
</protein>
<dbReference type="SUPFAM" id="SSF51556">
    <property type="entry name" value="Metallo-dependent hydrolases"/>
    <property type="match status" value="1"/>
</dbReference>
<name>A0A069PE08_9BURK</name>
<reference evidence="1 2" key="1">
    <citation type="submission" date="2014-03" db="EMBL/GenBank/DDBJ databases">
        <title>Draft Genome Sequences of Four Burkholderia Strains.</title>
        <authorList>
            <person name="Liu X.Y."/>
            <person name="Li C.X."/>
            <person name="Xu J.H."/>
        </authorList>
    </citation>
    <scope>NUCLEOTIDE SEQUENCE [LARGE SCALE GENOMIC DNA]</scope>
    <source>
        <strain evidence="1 2">DSM 50014</strain>
    </source>
</reference>
<dbReference type="AlphaFoldDB" id="A0A069PE08"/>
<dbReference type="Proteomes" id="UP000027466">
    <property type="component" value="Unassembled WGS sequence"/>
</dbReference>
<accession>A0A069PE08</accession>
<dbReference type="Gene3D" id="3.20.20.140">
    <property type="entry name" value="Metal-dependent hydrolases"/>
    <property type="match status" value="1"/>
</dbReference>
<gene>
    <name evidence="1" type="ORF">BG61_04445</name>
</gene>
<dbReference type="RefSeq" id="WP_035942862.1">
    <property type="nucleotide sequence ID" value="NZ_CADFFX010000039.1"/>
</dbReference>
<evidence type="ECO:0000313" key="2">
    <source>
        <dbReference type="Proteomes" id="UP000027466"/>
    </source>
</evidence>
<dbReference type="EMBL" id="JFHC01000113">
    <property type="protein sequence ID" value="KDR38039.1"/>
    <property type="molecule type" value="Genomic_DNA"/>
</dbReference>
<proteinExistence type="predicted"/>
<keyword evidence="2" id="KW-1185">Reference proteome</keyword>
<organism evidence="1 2">
    <name type="scientific">Caballeronia glathei</name>
    <dbReference type="NCBI Taxonomy" id="60547"/>
    <lineage>
        <taxon>Bacteria</taxon>
        <taxon>Pseudomonadati</taxon>
        <taxon>Pseudomonadota</taxon>
        <taxon>Betaproteobacteria</taxon>
        <taxon>Burkholderiales</taxon>
        <taxon>Burkholderiaceae</taxon>
        <taxon>Caballeronia</taxon>
    </lineage>
</organism>
<comment type="caution">
    <text evidence="1">The sequence shown here is derived from an EMBL/GenBank/DDBJ whole genome shotgun (WGS) entry which is preliminary data.</text>
</comment>
<dbReference type="InterPro" id="IPR032466">
    <property type="entry name" value="Metal_Hydrolase"/>
</dbReference>
<sequence>MQRIDAHQHYWRALDVAEITETVAVVVGWIDLQSPTAAQSIAAFARNLKGRGLRPVLQDLPDDDWVSRPRVEQAIAALAACEDDCQRVFAEFANQDILGGNACRLYGIGSSRNDAN</sequence>
<evidence type="ECO:0000313" key="1">
    <source>
        <dbReference type="EMBL" id="KDR38039.1"/>
    </source>
</evidence>